<dbReference type="AlphaFoldDB" id="A0AAE5LRM6"/>
<name>A0AAE5LRM6_CLOBE</name>
<dbReference type="Proteomes" id="UP000822184">
    <property type="component" value="Unassembled WGS sequence"/>
</dbReference>
<evidence type="ECO:0000313" key="3">
    <source>
        <dbReference type="Proteomes" id="UP000822184"/>
    </source>
</evidence>
<protein>
    <submittedName>
        <fullName evidence="2">Uncharacterized protein</fullName>
    </submittedName>
</protein>
<dbReference type="Proteomes" id="UP000631418">
    <property type="component" value="Unassembled WGS sequence"/>
</dbReference>
<evidence type="ECO:0000313" key="2">
    <source>
        <dbReference type="EMBL" id="NSB15906.1"/>
    </source>
</evidence>
<dbReference type="EMBL" id="JADOEF010000004">
    <property type="protein sequence ID" value="MBF7812250.1"/>
    <property type="molecule type" value="Genomic_DNA"/>
</dbReference>
<organism evidence="2 3">
    <name type="scientific">Clostridium beijerinckii</name>
    <name type="common">Clostridium MP</name>
    <dbReference type="NCBI Taxonomy" id="1520"/>
    <lineage>
        <taxon>Bacteria</taxon>
        <taxon>Bacillati</taxon>
        <taxon>Bacillota</taxon>
        <taxon>Clostridia</taxon>
        <taxon>Eubacteriales</taxon>
        <taxon>Clostridiaceae</taxon>
        <taxon>Clostridium</taxon>
    </lineage>
</organism>
<reference evidence="2" key="1">
    <citation type="submission" date="2020-06" db="EMBL/GenBank/DDBJ databases">
        <title>Genomic insights into acetone-butanol-ethanol (ABE) fermentation by sequencing solventogenic clostridia strains.</title>
        <authorList>
            <person name="Brown S."/>
        </authorList>
    </citation>
    <scope>NUCLEOTIDE SEQUENCE</scope>
    <source>
        <strain evidence="2">DJ123</strain>
    </source>
</reference>
<sequence length="58" mass="6523">MKVYQPQLAVAGSSNRFSFNMGGININNMPDKAAIVKQATQEFAKKFMEVLNNQAWML</sequence>
<dbReference type="EMBL" id="JABTDW010000001">
    <property type="protein sequence ID" value="NSB15906.1"/>
    <property type="molecule type" value="Genomic_DNA"/>
</dbReference>
<dbReference type="RefSeq" id="WP_158380892.1">
    <property type="nucleotide sequence ID" value="NZ_CP073279.1"/>
</dbReference>
<evidence type="ECO:0000313" key="1">
    <source>
        <dbReference type="EMBL" id="MBF7812250.1"/>
    </source>
</evidence>
<comment type="caution">
    <text evidence="2">The sequence shown here is derived from an EMBL/GenBank/DDBJ whole genome shotgun (WGS) entry which is preliminary data.</text>
</comment>
<proteinExistence type="predicted"/>
<gene>
    <name evidence="2" type="ORF">BCD95_004165</name>
    <name evidence="1" type="ORF">IS491_27045</name>
</gene>
<accession>A0AAE5LRM6</accession>
<reference evidence="1" key="2">
    <citation type="submission" date="2020-11" db="EMBL/GenBank/DDBJ databases">
        <authorList>
            <person name="Thieme N."/>
            <person name="Liebl W."/>
            <person name="Zverlov V."/>
        </authorList>
    </citation>
    <scope>NUCLEOTIDE SEQUENCE</scope>
    <source>
        <strain evidence="1">NT08</strain>
    </source>
</reference>